<dbReference type="InterPro" id="IPR018640">
    <property type="entry name" value="DUF2063"/>
</dbReference>
<organism evidence="4 5">
    <name type="scientific">Microbulbifer aestuariivivens</name>
    <dbReference type="NCBI Taxonomy" id="1908308"/>
    <lineage>
        <taxon>Bacteria</taxon>
        <taxon>Pseudomonadati</taxon>
        <taxon>Pseudomonadota</taxon>
        <taxon>Gammaproteobacteria</taxon>
        <taxon>Cellvibrionales</taxon>
        <taxon>Microbulbiferaceae</taxon>
        <taxon>Microbulbifer</taxon>
    </lineage>
</organism>
<dbReference type="Proteomes" id="UP001408594">
    <property type="component" value="Unassembled WGS sequence"/>
</dbReference>
<evidence type="ECO:0000313" key="5">
    <source>
        <dbReference type="Proteomes" id="UP001408594"/>
    </source>
</evidence>
<dbReference type="InterPro" id="IPR044922">
    <property type="entry name" value="DUF2063_N_sf"/>
</dbReference>
<evidence type="ECO:0008006" key="6">
    <source>
        <dbReference type="Google" id="ProtNLM"/>
    </source>
</evidence>
<dbReference type="Pfam" id="PF09836">
    <property type="entry name" value="DUF2063"/>
    <property type="match status" value="1"/>
</dbReference>
<evidence type="ECO:0000313" key="4">
    <source>
        <dbReference type="EMBL" id="GAA5524065.1"/>
    </source>
</evidence>
<comment type="caution">
    <text evidence="4">The sequence shown here is derived from an EMBL/GenBank/DDBJ whole genome shotgun (WGS) entry which is preliminary data.</text>
</comment>
<feature type="domain" description="NGO1945-like C-terminal" evidence="3">
    <location>
        <begin position="164"/>
        <end position="258"/>
    </location>
</feature>
<dbReference type="EMBL" id="BAABRT010000003">
    <property type="protein sequence ID" value="GAA5524065.1"/>
    <property type="molecule type" value="Genomic_DNA"/>
</dbReference>
<protein>
    <recommendedName>
        <fullName evidence="6">DUF2063 domain-containing protein</fullName>
    </recommendedName>
</protein>
<evidence type="ECO:0000256" key="1">
    <source>
        <dbReference type="SAM" id="MobiDB-lite"/>
    </source>
</evidence>
<dbReference type="Gene3D" id="3.90.930.50">
    <property type="match status" value="1"/>
</dbReference>
<reference evidence="4 5" key="1">
    <citation type="submission" date="2024-02" db="EMBL/GenBank/DDBJ databases">
        <title>Microbulbifer aestuariivivens NBRC 112533.</title>
        <authorList>
            <person name="Ichikawa N."/>
            <person name="Katano-Makiyama Y."/>
            <person name="Hidaka K."/>
        </authorList>
    </citation>
    <scope>NUCLEOTIDE SEQUENCE [LARGE SCALE GENOMIC DNA]</scope>
    <source>
        <strain evidence="4 5">NBRC 112533</strain>
    </source>
</reference>
<dbReference type="Pfam" id="PF22106">
    <property type="entry name" value="NGO1945_C"/>
    <property type="match status" value="1"/>
</dbReference>
<dbReference type="InterPro" id="IPR054098">
    <property type="entry name" value="NGO1945-like_C"/>
</dbReference>
<evidence type="ECO:0000259" key="2">
    <source>
        <dbReference type="Pfam" id="PF09836"/>
    </source>
</evidence>
<accession>A0ABP9WPD5</accession>
<feature type="region of interest" description="Disordered" evidence="1">
    <location>
        <begin position="1"/>
        <end position="23"/>
    </location>
</feature>
<sequence>MRETANSGPAGPGEGGAGEREGGFQRLQRDFAAHLRDPSRHPAPPGVEDRRLAIYRQLIYNNIESFIASGFPVLRKLYSEADWHQLVRSFVHLHASRSPYFLQISEEFLHYLQNEHQPRPCDPPFLLELAHYEWVELALDVSDAEVPANLQPQGDVLARVPVVSPLVWNLSYRYPVHLIGPNFQPEQPPQAATFLLVYRDRGQKVGFMEANAVTARLLQLAEAGELCGRDLLETLAGEMKHPQPDVLVSFGRDILEKFLRAGIIAGLR</sequence>
<gene>
    <name evidence="4" type="ORF">Maes01_00618</name>
</gene>
<proteinExistence type="predicted"/>
<keyword evidence="5" id="KW-1185">Reference proteome</keyword>
<feature type="domain" description="Putative DNA-binding" evidence="2">
    <location>
        <begin position="27"/>
        <end position="112"/>
    </location>
</feature>
<name>A0ABP9WPD5_9GAMM</name>
<evidence type="ECO:0000259" key="3">
    <source>
        <dbReference type="Pfam" id="PF22106"/>
    </source>
</evidence>
<dbReference type="RefSeq" id="WP_345548738.1">
    <property type="nucleotide sequence ID" value="NZ_BAABRT010000003.1"/>
</dbReference>
<dbReference type="Gene3D" id="1.10.150.690">
    <property type="entry name" value="DUF2063"/>
    <property type="match status" value="1"/>
</dbReference>